<dbReference type="InterPro" id="IPR018649">
    <property type="entry name" value="SHOCT"/>
</dbReference>
<name>A0A841EQ57_9BACT</name>
<reference evidence="3 4" key="1">
    <citation type="submission" date="2020-08" db="EMBL/GenBank/DDBJ databases">
        <title>Functional genomics of gut bacteria from endangered species of beetles.</title>
        <authorList>
            <person name="Carlos-Shanley C."/>
        </authorList>
    </citation>
    <scope>NUCLEOTIDE SEQUENCE [LARGE SCALE GENOMIC DNA]</scope>
    <source>
        <strain evidence="3 4">S00070</strain>
    </source>
</reference>
<gene>
    <name evidence="3" type="ORF">HNP25_003057</name>
</gene>
<dbReference type="EMBL" id="JACHKT010000023">
    <property type="protein sequence ID" value="MBB6004394.1"/>
    <property type="molecule type" value="Genomic_DNA"/>
</dbReference>
<comment type="caution">
    <text evidence="3">The sequence shown here is derived from an EMBL/GenBank/DDBJ whole genome shotgun (WGS) entry which is preliminary data.</text>
</comment>
<organism evidence="3 4">
    <name type="scientific">Arcicella rosea</name>
    <dbReference type="NCBI Taxonomy" id="502909"/>
    <lineage>
        <taxon>Bacteria</taxon>
        <taxon>Pseudomonadati</taxon>
        <taxon>Bacteroidota</taxon>
        <taxon>Cytophagia</taxon>
        <taxon>Cytophagales</taxon>
        <taxon>Flectobacillaceae</taxon>
        <taxon>Arcicella</taxon>
    </lineage>
</organism>
<dbReference type="RefSeq" id="WP_184135360.1">
    <property type="nucleotide sequence ID" value="NZ_JACHKT010000023.1"/>
</dbReference>
<dbReference type="Pfam" id="PF09851">
    <property type="entry name" value="SHOCT"/>
    <property type="match status" value="1"/>
</dbReference>
<keyword evidence="1" id="KW-0812">Transmembrane</keyword>
<dbReference type="Proteomes" id="UP000524404">
    <property type="component" value="Unassembled WGS sequence"/>
</dbReference>
<evidence type="ECO:0000259" key="2">
    <source>
        <dbReference type="Pfam" id="PF09851"/>
    </source>
</evidence>
<feature type="transmembrane region" description="Helical" evidence="1">
    <location>
        <begin position="12"/>
        <end position="30"/>
    </location>
</feature>
<keyword evidence="1" id="KW-0472">Membrane</keyword>
<dbReference type="AlphaFoldDB" id="A0A841EQ57"/>
<sequence length="75" mass="9269">MFYNDTYWGMHFLWWFIWVSLLFWLFVTPYEVPGQRTKRNSALHILQKRYATGEITLEEYKEMKKVLDNDAPKIY</sequence>
<evidence type="ECO:0000313" key="4">
    <source>
        <dbReference type="Proteomes" id="UP000524404"/>
    </source>
</evidence>
<proteinExistence type="predicted"/>
<evidence type="ECO:0000313" key="3">
    <source>
        <dbReference type="EMBL" id="MBB6004394.1"/>
    </source>
</evidence>
<evidence type="ECO:0000256" key="1">
    <source>
        <dbReference type="SAM" id="Phobius"/>
    </source>
</evidence>
<protein>
    <submittedName>
        <fullName evidence="3">Putative membrane protein</fullName>
    </submittedName>
</protein>
<keyword evidence="4" id="KW-1185">Reference proteome</keyword>
<keyword evidence="1" id="KW-1133">Transmembrane helix</keyword>
<feature type="domain" description="SHOCT" evidence="2">
    <location>
        <begin position="42"/>
        <end position="67"/>
    </location>
</feature>
<accession>A0A841EQ57</accession>